<reference evidence="7" key="1">
    <citation type="submission" date="2011-09" db="EMBL/GenBank/DDBJ databases">
        <title>The permanent draft genome of Mucilaginibacter paludis DSM 18603.</title>
        <authorList>
            <consortium name="US DOE Joint Genome Institute (JGI-PGF)"/>
            <person name="Lucas S."/>
            <person name="Han J."/>
            <person name="Lapidus A."/>
            <person name="Bruce D."/>
            <person name="Goodwin L."/>
            <person name="Pitluck S."/>
            <person name="Peters L."/>
            <person name="Kyrpides N."/>
            <person name="Mavromatis K."/>
            <person name="Ivanova N."/>
            <person name="Mikhailova N."/>
            <person name="Held B."/>
            <person name="Detter J.C."/>
            <person name="Tapia R."/>
            <person name="Han C."/>
            <person name="Land M."/>
            <person name="Hauser L."/>
            <person name="Markowitz V."/>
            <person name="Cheng J.-F."/>
            <person name="Hugenholtz P."/>
            <person name="Woyke T."/>
            <person name="Wu D."/>
            <person name="Tindall B."/>
            <person name="Brambilla E."/>
            <person name="Klenk H.-P."/>
            <person name="Eisen J.A."/>
        </authorList>
    </citation>
    <scope>NUCLEOTIDE SEQUENCE [LARGE SCALE GENOMIC DNA]</scope>
    <source>
        <strain evidence="7">DSM 18603</strain>
    </source>
</reference>
<dbReference type="AlphaFoldDB" id="H1XZJ7"/>
<dbReference type="Proteomes" id="UP000002774">
    <property type="component" value="Chromosome"/>
</dbReference>
<dbReference type="HOGENOM" id="CLU_099806_1_0_10"/>
<evidence type="ECO:0000259" key="6">
    <source>
        <dbReference type="PROSITE" id="PS50943"/>
    </source>
</evidence>
<feature type="domain" description="HTH cro/C1-type" evidence="6">
    <location>
        <begin position="28"/>
        <end position="82"/>
    </location>
</feature>
<dbReference type="GO" id="GO:0003677">
    <property type="term" value="F:DNA binding"/>
    <property type="evidence" value="ECO:0007669"/>
    <property type="project" value="InterPro"/>
</dbReference>
<protein>
    <submittedName>
        <fullName evidence="7">Helix-turn-helix domain protein</fullName>
    </submittedName>
</protein>
<evidence type="ECO:0000313" key="8">
    <source>
        <dbReference type="Proteomes" id="UP000002774"/>
    </source>
</evidence>
<dbReference type="Pfam" id="PF01381">
    <property type="entry name" value="HTH_3"/>
    <property type="match status" value="1"/>
</dbReference>
<dbReference type="InterPro" id="IPR010982">
    <property type="entry name" value="Lambda_DNA-bd_dom_sf"/>
</dbReference>
<evidence type="ECO:0000256" key="1">
    <source>
        <dbReference type="ARBA" id="ARBA00004141"/>
    </source>
</evidence>
<dbReference type="OrthoDB" id="1357763at2"/>
<feature type="transmembrane region" description="Helical" evidence="5">
    <location>
        <begin position="174"/>
        <end position="195"/>
    </location>
</feature>
<dbReference type="eggNOG" id="COG1396">
    <property type="taxonomic scope" value="Bacteria"/>
</dbReference>
<organism evidence="7 8">
    <name type="scientific">Mucilaginibacter paludis DSM 18603</name>
    <dbReference type="NCBI Taxonomy" id="714943"/>
    <lineage>
        <taxon>Bacteria</taxon>
        <taxon>Pseudomonadati</taxon>
        <taxon>Bacteroidota</taxon>
        <taxon>Sphingobacteriia</taxon>
        <taxon>Sphingobacteriales</taxon>
        <taxon>Sphingobacteriaceae</taxon>
        <taxon>Mucilaginibacter</taxon>
    </lineage>
</organism>
<name>H1XZJ7_9SPHI</name>
<dbReference type="PROSITE" id="PS50943">
    <property type="entry name" value="HTH_CROC1"/>
    <property type="match status" value="1"/>
</dbReference>
<evidence type="ECO:0000256" key="2">
    <source>
        <dbReference type="ARBA" id="ARBA00022692"/>
    </source>
</evidence>
<evidence type="ECO:0000313" key="7">
    <source>
        <dbReference type="EMBL" id="EHQ26641.1"/>
    </source>
</evidence>
<comment type="subcellular location">
    <subcellularLocation>
        <location evidence="1">Membrane</location>
        <topology evidence="1">Multi-pass membrane protein</topology>
    </subcellularLocation>
</comment>
<sequence>MPCCHINRITYFCIINHPSMKTLTPQRLKELRLNLGYSQNDLADNAKLNLRTIQRIENGETVPRGDTMKRLYGALNITPEDLEDGLGEPDNSSLALLNLSALSFIVFPILGGIVPLILWTINKDKVKGLYDAGKQLLSFEITWCLFLLVTYAAALILKIEHIGFRLFGENSFDILFKLSLILYVYHVIVIVINAIKIRYQKPVNYFIAIRFLR</sequence>
<keyword evidence="8" id="KW-1185">Reference proteome</keyword>
<accession>H1XZJ7</accession>
<dbReference type="Gene3D" id="1.10.260.40">
    <property type="entry name" value="lambda repressor-like DNA-binding domains"/>
    <property type="match status" value="1"/>
</dbReference>
<evidence type="ECO:0000256" key="5">
    <source>
        <dbReference type="SAM" id="Phobius"/>
    </source>
</evidence>
<evidence type="ECO:0000256" key="4">
    <source>
        <dbReference type="ARBA" id="ARBA00023136"/>
    </source>
</evidence>
<dbReference type="SMART" id="SM00530">
    <property type="entry name" value="HTH_XRE"/>
    <property type="match status" value="1"/>
</dbReference>
<feature type="transmembrane region" description="Helical" evidence="5">
    <location>
        <begin position="141"/>
        <end position="159"/>
    </location>
</feature>
<dbReference type="InterPro" id="IPR001387">
    <property type="entry name" value="Cro/C1-type_HTH"/>
</dbReference>
<dbReference type="CDD" id="cd00093">
    <property type="entry name" value="HTH_XRE"/>
    <property type="match status" value="1"/>
</dbReference>
<dbReference type="InterPro" id="IPR019109">
    <property type="entry name" value="MamF_MmsF"/>
</dbReference>
<dbReference type="SUPFAM" id="SSF47413">
    <property type="entry name" value="lambda repressor-like DNA-binding domains"/>
    <property type="match status" value="1"/>
</dbReference>
<dbReference type="Pfam" id="PF09685">
    <property type="entry name" value="MamF_MmsF"/>
    <property type="match status" value="1"/>
</dbReference>
<proteinExistence type="predicted"/>
<dbReference type="EMBL" id="CM001403">
    <property type="protein sequence ID" value="EHQ26641.1"/>
    <property type="molecule type" value="Genomic_DNA"/>
</dbReference>
<evidence type="ECO:0000256" key="3">
    <source>
        <dbReference type="ARBA" id="ARBA00022989"/>
    </source>
</evidence>
<feature type="transmembrane region" description="Helical" evidence="5">
    <location>
        <begin position="99"/>
        <end position="121"/>
    </location>
</feature>
<keyword evidence="4 5" id="KW-0472">Membrane</keyword>
<dbReference type="STRING" id="714943.Mucpa_2526"/>
<keyword evidence="2 5" id="KW-0812">Transmembrane</keyword>
<gene>
    <name evidence="7" type="ORF">Mucpa_2526</name>
</gene>
<keyword evidence="3 5" id="KW-1133">Transmembrane helix</keyword>